<comment type="similarity">
    <text evidence="3 7">Belongs to the peptidase S26 family.</text>
</comment>
<gene>
    <name evidence="9" type="primary">lepB</name>
    <name evidence="9" type="ORF">FDZ14_32075</name>
</gene>
<reference evidence="9 10" key="1">
    <citation type="submission" date="2019-10" db="EMBL/GenBank/DDBJ databases">
        <title>Complete genome sequences for adaption low water activity.</title>
        <authorList>
            <person name="Zhao L."/>
            <person name="Zhong J."/>
        </authorList>
    </citation>
    <scope>NUCLEOTIDE SEQUENCE [LARGE SCALE GENOMIC DNA]</scope>
    <source>
        <strain evidence="9 10">FDU301</strain>
        <plasmid evidence="10">pfdu301a</plasmid>
    </source>
</reference>
<evidence type="ECO:0000256" key="7">
    <source>
        <dbReference type="RuleBase" id="RU362042"/>
    </source>
</evidence>
<keyword evidence="5 7" id="KW-0378">Hydrolase</keyword>
<evidence type="ECO:0000256" key="4">
    <source>
        <dbReference type="ARBA" id="ARBA00013208"/>
    </source>
</evidence>
<evidence type="ECO:0000313" key="9">
    <source>
        <dbReference type="EMBL" id="QJX80730.1"/>
    </source>
</evidence>
<proteinExistence type="inferred from homology"/>
<evidence type="ECO:0000256" key="6">
    <source>
        <dbReference type="PIRSR" id="PIRSR600223-1"/>
    </source>
</evidence>
<geneLocation type="plasmid" evidence="10">
    <name>pfdu301a</name>
</geneLocation>
<feature type="transmembrane region" description="Helical" evidence="7">
    <location>
        <begin position="21"/>
        <end position="46"/>
    </location>
</feature>
<dbReference type="RefSeq" id="WP_171778727.1">
    <property type="nucleotide sequence ID" value="NZ_CP045273.1"/>
</dbReference>
<dbReference type="InterPro" id="IPR019757">
    <property type="entry name" value="Pept_S26A_signal_pept_1_Lys-AS"/>
</dbReference>
<keyword evidence="9" id="KW-0614">Plasmid</keyword>
<dbReference type="GO" id="GO:0009003">
    <property type="term" value="F:signal peptidase activity"/>
    <property type="evidence" value="ECO:0007669"/>
    <property type="project" value="UniProtKB-EC"/>
</dbReference>
<dbReference type="CDD" id="cd06530">
    <property type="entry name" value="S26_SPase_I"/>
    <property type="match status" value="1"/>
</dbReference>
<name>A0A6M6E1R9_PRIMG</name>
<dbReference type="Pfam" id="PF10502">
    <property type="entry name" value="Peptidase_S26"/>
    <property type="match status" value="1"/>
</dbReference>
<dbReference type="AlphaFoldDB" id="A0A6M6E1R9"/>
<dbReference type="GO" id="GO:0005886">
    <property type="term" value="C:plasma membrane"/>
    <property type="evidence" value="ECO:0007669"/>
    <property type="project" value="UniProtKB-SubCell"/>
</dbReference>
<dbReference type="PRINTS" id="PR00727">
    <property type="entry name" value="LEADERPTASE"/>
</dbReference>
<dbReference type="GO" id="GO:0006465">
    <property type="term" value="P:signal peptide processing"/>
    <property type="evidence" value="ECO:0007669"/>
    <property type="project" value="InterPro"/>
</dbReference>
<protein>
    <recommendedName>
        <fullName evidence="4 7">Signal peptidase I</fullName>
        <ecNumber evidence="4 7">3.4.21.89</ecNumber>
    </recommendedName>
</protein>
<evidence type="ECO:0000256" key="2">
    <source>
        <dbReference type="ARBA" id="ARBA00004401"/>
    </source>
</evidence>
<comment type="subcellular location">
    <subcellularLocation>
        <location evidence="2">Cell membrane</location>
        <topology evidence="2">Single-pass type II membrane protein</topology>
    </subcellularLocation>
    <subcellularLocation>
        <location evidence="7">Membrane</location>
        <topology evidence="7">Single-pass type II membrane protein</topology>
    </subcellularLocation>
</comment>
<sequence>MTSKEKKKQIRKQRKKRFLTDVRDIFIFMGILFLLKVFVLDFGFVYGHSMEPNMKDGQLIVIKKWNVFLDEPNKGLSFYDKVALENVRIEGQAHPLSLAKRVIGLPGDKIEIIDGYIHRNGKKVNEPLIKERANQPDQTFQLEDNEIFVMGDNRNHSTDSRHFGPIPIEDVSGKIITNVNAQWLSSLFQKIRVSLHLEENMRI</sequence>
<evidence type="ECO:0000313" key="10">
    <source>
        <dbReference type="Proteomes" id="UP000501076"/>
    </source>
</evidence>
<evidence type="ECO:0000256" key="5">
    <source>
        <dbReference type="ARBA" id="ARBA00022801"/>
    </source>
</evidence>
<keyword evidence="7" id="KW-0645">Protease</keyword>
<dbReference type="PANTHER" id="PTHR43390">
    <property type="entry name" value="SIGNAL PEPTIDASE I"/>
    <property type="match status" value="1"/>
</dbReference>
<dbReference type="GO" id="GO:0004252">
    <property type="term" value="F:serine-type endopeptidase activity"/>
    <property type="evidence" value="ECO:0007669"/>
    <property type="project" value="InterPro"/>
</dbReference>
<dbReference type="InterPro" id="IPR019533">
    <property type="entry name" value="Peptidase_S26"/>
</dbReference>
<comment type="catalytic activity">
    <reaction evidence="1 7">
        <text>Cleavage of hydrophobic, N-terminal signal or leader sequences from secreted and periplasmic proteins.</text>
        <dbReference type="EC" id="3.4.21.89"/>
    </reaction>
</comment>
<dbReference type="EMBL" id="CP045273">
    <property type="protein sequence ID" value="QJX80730.1"/>
    <property type="molecule type" value="Genomic_DNA"/>
</dbReference>
<dbReference type="Gene3D" id="2.10.109.10">
    <property type="entry name" value="Umud Fragment, subunit A"/>
    <property type="match status" value="1"/>
</dbReference>
<dbReference type="Proteomes" id="UP000501076">
    <property type="component" value="Plasmid pFDU301A"/>
</dbReference>
<dbReference type="InterPro" id="IPR000223">
    <property type="entry name" value="Pept_S26A_signal_pept_1"/>
</dbReference>
<dbReference type="InterPro" id="IPR019758">
    <property type="entry name" value="Pept_S26A_signal_pept_1_CS"/>
</dbReference>
<accession>A0A6M6E1R9</accession>
<feature type="domain" description="Peptidase S26" evidence="8">
    <location>
        <begin position="24"/>
        <end position="176"/>
    </location>
</feature>
<evidence type="ECO:0000256" key="3">
    <source>
        <dbReference type="ARBA" id="ARBA00009370"/>
    </source>
</evidence>
<keyword evidence="7" id="KW-1133">Transmembrane helix</keyword>
<evidence type="ECO:0000256" key="1">
    <source>
        <dbReference type="ARBA" id="ARBA00000677"/>
    </source>
</evidence>
<dbReference type="InterPro" id="IPR036286">
    <property type="entry name" value="LexA/Signal_pep-like_sf"/>
</dbReference>
<organism evidence="9 10">
    <name type="scientific">Priestia megaterium</name>
    <name type="common">Bacillus megaterium</name>
    <dbReference type="NCBI Taxonomy" id="1404"/>
    <lineage>
        <taxon>Bacteria</taxon>
        <taxon>Bacillati</taxon>
        <taxon>Bacillota</taxon>
        <taxon>Bacilli</taxon>
        <taxon>Bacillales</taxon>
        <taxon>Bacillaceae</taxon>
        <taxon>Priestia</taxon>
    </lineage>
</organism>
<dbReference type="NCBIfam" id="TIGR02227">
    <property type="entry name" value="sigpep_I_bact"/>
    <property type="match status" value="1"/>
</dbReference>
<dbReference type="PROSITE" id="PS00761">
    <property type="entry name" value="SPASE_I_3"/>
    <property type="match status" value="1"/>
</dbReference>
<dbReference type="SUPFAM" id="SSF51306">
    <property type="entry name" value="LexA/Signal peptidase"/>
    <property type="match status" value="1"/>
</dbReference>
<dbReference type="PROSITE" id="PS00760">
    <property type="entry name" value="SPASE_I_2"/>
    <property type="match status" value="1"/>
</dbReference>
<dbReference type="PANTHER" id="PTHR43390:SF1">
    <property type="entry name" value="CHLOROPLAST PROCESSING PEPTIDASE"/>
    <property type="match status" value="1"/>
</dbReference>
<dbReference type="EC" id="3.4.21.89" evidence="4 7"/>
<keyword evidence="7" id="KW-0472">Membrane</keyword>
<feature type="active site" evidence="6">
    <location>
        <position position="49"/>
    </location>
</feature>
<feature type="active site" evidence="6">
    <location>
        <position position="100"/>
    </location>
</feature>
<evidence type="ECO:0000259" key="8">
    <source>
        <dbReference type="Pfam" id="PF10502"/>
    </source>
</evidence>
<keyword evidence="7" id="KW-0812">Transmembrane</keyword>